<dbReference type="GO" id="GO:0016772">
    <property type="term" value="F:transferase activity, transferring phosphorus-containing groups"/>
    <property type="evidence" value="ECO:0007669"/>
    <property type="project" value="InterPro"/>
</dbReference>
<comment type="caution">
    <text evidence="7">The sequence shown here is derived from an EMBL/GenBank/DDBJ whole genome shotgun (WGS) entry which is preliminary data.</text>
</comment>
<dbReference type="EMBL" id="ANJA01003254">
    <property type="protein sequence ID" value="ETO64757.1"/>
    <property type="molecule type" value="Genomic_DNA"/>
</dbReference>
<evidence type="ECO:0008006" key="9">
    <source>
        <dbReference type="Google" id="ProtNLM"/>
    </source>
</evidence>
<feature type="signal peptide" evidence="4">
    <location>
        <begin position="1"/>
        <end position="15"/>
    </location>
</feature>
<evidence type="ECO:0000256" key="4">
    <source>
        <dbReference type="SAM" id="SignalP"/>
    </source>
</evidence>
<sequence>MRSFLALLGFALTVATLLYMGQEPDPPARVAELISGMPSKDGSRCDVANLDTLRHAAIVYTWVNGTETCYNKRRERAGLPRGGSSRDKEMGELKYSLRSLLKFAPWLEGPIYIVTPGQIPDWLDVSNPRVRVVDQDDLLPKGKATLPTFDTNVIEQYLHKIPGLTDIFIHMNDDYLFIKPVTPDRFFTCDGGLRLLTEINHIRHVPSQKSNAWLASVRNTVMLTDKTYGGEHVYNFLKHAPFVYSRLAFEEIHQKFGKELDAMLPHQMRHPDDLNMPLLHHIYMQEEGSKKLGIPVELNPLNECDDWLLVRVKDNIEDSLNAQFKMALENKGPEILLALNDEYTSPKTAELVGRFYSQLLPDPAFFELPEGQHVSVVSNWHGPDCVYDPNVIPLPEPNFMSLRVEDEVATDWAPAPSVTRFRSPNERAFAEMMPSFGWTLALNIGYGFGLAIAAITSVYIFRFTSKGMPGLHATKQT</sequence>
<dbReference type="GO" id="GO:0005794">
    <property type="term" value="C:Golgi apparatus"/>
    <property type="evidence" value="ECO:0007669"/>
    <property type="project" value="TreeGrafter"/>
</dbReference>
<feature type="domain" description="Stealth protein CR3 conserved region 3" evidence="6">
    <location>
        <begin position="238"/>
        <end position="286"/>
    </location>
</feature>
<gene>
    <name evidence="7" type="ORF">F444_17813</name>
</gene>
<evidence type="ECO:0000256" key="3">
    <source>
        <dbReference type="SAM" id="Phobius"/>
    </source>
</evidence>
<evidence type="ECO:0000259" key="5">
    <source>
        <dbReference type="Pfam" id="PF11380"/>
    </source>
</evidence>
<organism evidence="7 8">
    <name type="scientific">Phytophthora nicotianae P1976</name>
    <dbReference type="NCBI Taxonomy" id="1317066"/>
    <lineage>
        <taxon>Eukaryota</taxon>
        <taxon>Sar</taxon>
        <taxon>Stramenopiles</taxon>
        <taxon>Oomycota</taxon>
        <taxon>Peronosporomycetes</taxon>
        <taxon>Peronosporales</taxon>
        <taxon>Peronosporaceae</taxon>
        <taxon>Phytophthora</taxon>
    </lineage>
</organism>
<feature type="chain" id="PRO_5013017416" description="Exopolysaccharide phosphotransferase" evidence="4">
    <location>
        <begin position="16"/>
        <end position="477"/>
    </location>
</feature>
<evidence type="ECO:0000259" key="6">
    <source>
        <dbReference type="Pfam" id="PF17102"/>
    </source>
</evidence>
<dbReference type="InterPro" id="IPR021520">
    <property type="entry name" value="Stealth_CR2"/>
</dbReference>
<evidence type="ECO:0000256" key="2">
    <source>
        <dbReference type="ARBA" id="ARBA00022679"/>
    </source>
</evidence>
<keyword evidence="4" id="KW-0732">Signal</keyword>
<name>A0A080ZDP6_PHYNI</name>
<dbReference type="PANTHER" id="PTHR24045:SF0">
    <property type="entry name" value="N-ACETYLGLUCOSAMINE-1-PHOSPHOTRANSFERASE SUBUNITS ALPHA_BETA"/>
    <property type="match status" value="1"/>
</dbReference>
<keyword evidence="3" id="KW-0472">Membrane</keyword>
<dbReference type="InterPro" id="IPR031357">
    <property type="entry name" value="Stealth_CR3"/>
</dbReference>
<keyword evidence="2" id="KW-0808">Transferase</keyword>
<feature type="transmembrane region" description="Helical" evidence="3">
    <location>
        <begin position="436"/>
        <end position="461"/>
    </location>
</feature>
<keyword evidence="3" id="KW-0812">Transmembrane</keyword>
<accession>A0A080ZDP6</accession>
<dbReference type="Pfam" id="PF11380">
    <property type="entry name" value="Stealth_CR2"/>
    <property type="match status" value="1"/>
</dbReference>
<feature type="domain" description="Stealth protein CR2 conserved region 2" evidence="5">
    <location>
        <begin position="86"/>
        <end position="192"/>
    </location>
</feature>
<dbReference type="OrthoDB" id="263283at2759"/>
<keyword evidence="3" id="KW-1133">Transmembrane helix</keyword>
<reference evidence="7 8" key="1">
    <citation type="submission" date="2013-11" db="EMBL/GenBank/DDBJ databases">
        <title>The Genome Sequence of Phytophthora parasitica P1976.</title>
        <authorList>
            <consortium name="The Broad Institute Genomics Platform"/>
            <person name="Russ C."/>
            <person name="Tyler B."/>
            <person name="Panabieres F."/>
            <person name="Shan W."/>
            <person name="Tripathy S."/>
            <person name="Grunwald N."/>
            <person name="Machado M."/>
            <person name="Johnson C.S."/>
            <person name="Walker B."/>
            <person name="Young S."/>
            <person name="Zeng Q."/>
            <person name="Gargeya S."/>
            <person name="Fitzgerald M."/>
            <person name="Haas B."/>
            <person name="Abouelleil A."/>
            <person name="Allen A.W."/>
            <person name="Alvarado L."/>
            <person name="Arachchi H.M."/>
            <person name="Berlin A.M."/>
            <person name="Chapman S.B."/>
            <person name="Gainer-Dewar J."/>
            <person name="Goldberg J."/>
            <person name="Griggs A."/>
            <person name="Gujja S."/>
            <person name="Hansen M."/>
            <person name="Howarth C."/>
            <person name="Imamovic A."/>
            <person name="Ireland A."/>
            <person name="Larimer J."/>
            <person name="McCowan C."/>
            <person name="Murphy C."/>
            <person name="Pearson M."/>
            <person name="Poon T.W."/>
            <person name="Priest M."/>
            <person name="Roberts A."/>
            <person name="Saif S."/>
            <person name="Shea T."/>
            <person name="Sisk P."/>
            <person name="Sykes S."/>
            <person name="Wortman J."/>
            <person name="Nusbaum C."/>
            <person name="Birren B."/>
        </authorList>
    </citation>
    <scope>NUCLEOTIDE SEQUENCE [LARGE SCALE GENOMIC DNA]</scope>
    <source>
        <strain evidence="7 8">P1976</strain>
    </source>
</reference>
<evidence type="ECO:0000313" key="8">
    <source>
        <dbReference type="Proteomes" id="UP000028582"/>
    </source>
</evidence>
<dbReference type="Pfam" id="PF17102">
    <property type="entry name" value="Stealth_CR3"/>
    <property type="match status" value="1"/>
</dbReference>
<proteinExistence type="inferred from homology"/>
<protein>
    <recommendedName>
        <fullName evidence="9">Exopolysaccharide phosphotransferase</fullName>
    </recommendedName>
</protein>
<dbReference type="PANTHER" id="PTHR24045">
    <property type="match status" value="1"/>
</dbReference>
<dbReference type="AlphaFoldDB" id="A0A080ZDP6"/>
<evidence type="ECO:0000256" key="1">
    <source>
        <dbReference type="ARBA" id="ARBA00007583"/>
    </source>
</evidence>
<evidence type="ECO:0000313" key="7">
    <source>
        <dbReference type="EMBL" id="ETO64757.1"/>
    </source>
</evidence>
<dbReference type="InterPro" id="IPR047141">
    <property type="entry name" value="Stealth"/>
</dbReference>
<comment type="similarity">
    <text evidence="1">Belongs to the stealth family.</text>
</comment>
<dbReference type="Proteomes" id="UP000028582">
    <property type="component" value="Unassembled WGS sequence"/>
</dbReference>